<gene>
    <name evidence="1" type="ORF">TOLI1172_LOCUS281</name>
</gene>
<sequence>MEDIYWQEESATRRKIGAAEEVMSCATFDWQDPLFTQDEHAFSEHIDALFRQLPVELSSLANFNESNEDCVSVTSLSDDVRTRGERNIQTACDDSDNVSQCQQSSVMPKSMLNNRLKRQKTNANPKHTGSSIDTLHSGLTAEATEKILADLAFEAMRSDFFQFGESVGVDEEHYRISNSRKRAHRMS</sequence>
<dbReference type="AlphaFoldDB" id="A0A7S0ZAL5"/>
<proteinExistence type="predicted"/>
<protein>
    <submittedName>
        <fullName evidence="1">Uncharacterized protein</fullName>
    </submittedName>
</protein>
<accession>A0A7S0ZAL5</accession>
<evidence type="ECO:0000313" key="1">
    <source>
        <dbReference type="EMBL" id="CAD8815893.1"/>
    </source>
</evidence>
<name>A0A7S0ZAL5_9RHOD</name>
<dbReference type="EMBL" id="HBFP01000367">
    <property type="protein sequence ID" value="CAD8815893.1"/>
    <property type="molecule type" value="Transcribed_RNA"/>
</dbReference>
<reference evidence="1" key="1">
    <citation type="submission" date="2021-01" db="EMBL/GenBank/DDBJ databases">
        <authorList>
            <person name="Corre E."/>
            <person name="Pelletier E."/>
            <person name="Niang G."/>
            <person name="Scheremetjew M."/>
            <person name="Finn R."/>
            <person name="Kale V."/>
            <person name="Holt S."/>
            <person name="Cochrane G."/>
            <person name="Meng A."/>
            <person name="Brown T."/>
            <person name="Cohen L."/>
        </authorList>
    </citation>
    <scope>NUCLEOTIDE SEQUENCE</scope>
    <source>
        <strain evidence="1">CCMP3278</strain>
    </source>
</reference>
<organism evidence="1">
    <name type="scientific">Timspurckia oligopyrenoides</name>
    <dbReference type="NCBI Taxonomy" id="708627"/>
    <lineage>
        <taxon>Eukaryota</taxon>
        <taxon>Rhodophyta</taxon>
        <taxon>Bangiophyceae</taxon>
        <taxon>Porphyridiales</taxon>
        <taxon>Porphyridiaceae</taxon>
        <taxon>Timspurckia</taxon>
    </lineage>
</organism>